<accession>A0A1D8PBF1</accession>
<dbReference type="EMBL" id="CP017478">
    <property type="protein sequence ID" value="AOW21907.1"/>
    <property type="molecule type" value="Genomic_DNA"/>
</dbReference>
<dbReference type="InterPro" id="IPR011042">
    <property type="entry name" value="6-blade_b-propeller_TolB-like"/>
</dbReference>
<organism evidence="3 4">
    <name type="scientific">Urechidicola croceus</name>
    <dbReference type="NCBI Taxonomy" id="1850246"/>
    <lineage>
        <taxon>Bacteria</taxon>
        <taxon>Pseudomonadati</taxon>
        <taxon>Bacteroidota</taxon>
        <taxon>Flavobacteriia</taxon>
        <taxon>Flavobacteriales</taxon>
        <taxon>Flavobacteriaceae</taxon>
        <taxon>Urechidicola</taxon>
    </lineage>
</organism>
<sequence>MAFFNHYIMKKILFILTFCTVLFNHAQSDIDVYLFDLEISNDEYKLSNIVNVSNNEGYDNQPSFIDNNTIVYAGTRNNQTDIVKYSIDTSKKTWINTTEGSEYSPLKIPNENAVSSIRLEENGDQKLYSYNLETGESEILVDKLIIGYHTWFIPNILISSVLDYGNLSLFVTNVNEQQNHKIESHIGRSLHKIPNSEEISFISKMNDLWEIRSFNVSTSKVKFIVPTLENIEDMCWTPDGTILMAQNNILYKFNPKKDNKWIEIASLKEFGIVNITRLAVNNDGSKLALVAENEYQKLEPKLENISWITGNWKGEAFGGITEENWSEPSGGSMMATFKLINDGKVTFYEIEIIREIDNTLILQLKHFGNDLKGWETKDETVDFPLKEITPNKVVFEGMSFEKISKNEMNVYVDIHQKDGTIETVKFKYTK</sequence>
<dbReference type="STRING" id="1850246.LPB138_14965"/>
<dbReference type="KEGG" id="lul:LPB138_14965"/>
<dbReference type="PANTHER" id="PTHR36842">
    <property type="entry name" value="PROTEIN TOLB HOMOLOG"/>
    <property type="match status" value="1"/>
</dbReference>
<evidence type="ECO:0000259" key="2">
    <source>
        <dbReference type="Pfam" id="PF19780"/>
    </source>
</evidence>
<dbReference type="PANTHER" id="PTHR36842:SF1">
    <property type="entry name" value="PROTEIN TOLB"/>
    <property type="match status" value="1"/>
</dbReference>
<dbReference type="InterPro" id="IPR046232">
    <property type="entry name" value="DUF6265"/>
</dbReference>
<protein>
    <recommendedName>
        <fullName evidence="2">DUF6265 domain-containing protein</fullName>
    </recommendedName>
</protein>
<dbReference type="Proteomes" id="UP000176050">
    <property type="component" value="Chromosome"/>
</dbReference>
<feature type="signal peptide" evidence="1">
    <location>
        <begin position="1"/>
        <end position="26"/>
    </location>
</feature>
<evidence type="ECO:0000313" key="4">
    <source>
        <dbReference type="Proteomes" id="UP000176050"/>
    </source>
</evidence>
<reference evidence="3 4" key="1">
    <citation type="submission" date="2016-10" db="EMBL/GenBank/DDBJ databases">
        <title>Lutibacter sp. LPB0138, isolated from marine gastropod.</title>
        <authorList>
            <person name="Kim E."/>
            <person name="Yi H."/>
        </authorList>
    </citation>
    <scope>NUCLEOTIDE SEQUENCE [LARGE SCALE GENOMIC DNA]</scope>
    <source>
        <strain evidence="3 4">LPB0138</strain>
    </source>
</reference>
<keyword evidence="1" id="KW-0732">Signal</keyword>
<dbReference type="AlphaFoldDB" id="A0A1D8PBF1"/>
<evidence type="ECO:0000256" key="1">
    <source>
        <dbReference type="SAM" id="SignalP"/>
    </source>
</evidence>
<keyword evidence="4" id="KW-1185">Reference proteome</keyword>
<dbReference type="Gene3D" id="2.120.10.30">
    <property type="entry name" value="TolB, C-terminal domain"/>
    <property type="match status" value="1"/>
</dbReference>
<gene>
    <name evidence="3" type="ORF">LPB138_14965</name>
</gene>
<evidence type="ECO:0000313" key="3">
    <source>
        <dbReference type="EMBL" id="AOW21907.1"/>
    </source>
</evidence>
<feature type="domain" description="DUF6265" evidence="2">
    <location>
        <begin position="306"/>
        <end position="413"/>
    </location>
</feature>
<feature type="chain" id="PRO_5009110963" description="DUF6265 domain-containing protein" evidence="1">
    <location>
        <begin position="27"/>
        <end position="430"/>
    </location>
</feature>
<name>A0A1D8PBF1_9FLAO</name>
<dbReference type="Pfam" id="PF19780">
    <property type="entry name" value="DUF6265"/>
    <property type="match status" value="1"/>
</dbReference>
<proteinExistence type="predicted"/>
<dbReference type="SUPFAM" id="SSF69304">
    <property type="entry name" value="Tricorn protease N-terminal domain"/>
    <property type="match status" value="1"/>
</dbReference>